<proteinExistence type="predicted"/>
<feature type="compositionally biased region" description="Basic residues" evidence="8">
    <location>
        <begin position="853"/>
        <end position="862"/>
    </location>
</feature>
<dbReference type="GO" id="GO:0007064">
    <property type="term" value="P:mitotic sister chromatid cohesion"/>
    <property type="evidence" value="ECO:0007669"/>
    <property type="project" value="InterPro"/>
</dbReference>
<dbReference type="PANTHER" id="PTHR12663">
    <property type="entry name" value="ANDROGEN INDUCED INHIBITOR OF PROLIFERATION AS3 / PDS5-RELATED"/>
    <property type="match status" value="1"/>
</dbReference>
<feature type="compositionally biased region" description="Basic and acidic residues" evidence="8">
    <location>
        <begin position="311"/>
        <end position="324"/>
    </location>
</feature>
<organism evidence="9 10">
    <name type="scientific">Colocasia esculenta</name>
    <name type="common">Wild taro</name>
    <name type="synonym">Arum esculentum</name>
    <dbReference type="NCBI Taxonomy" id="4460"/>
    <lineage>
        <taxon>Eukaryota</taxon>
        <taxon>Viridiplantae</taxon>
        <taxon>Streptophyta</taxon>
        <taxon>Embryophyta</taxon>
        <taxon>Tracheophyta</taxon>
        <taxon>Spermatophyta</taxon>
        <taxon>Magnoliopsida</taxon>
        <taxon>Liliopsida</taxon>
        <taxon>Araceae</taxon>
        <taxon>Aroideae</taxon>
        <taxon>Colocasieae</taxon>
        <taxon>Colocasia</taxon>
    </lineage>
</organism>
<dbReference type="InterPro" id="IPR039776">
    <property type="entry name" value="Pds5"/>
</dbReference>
<keyword evidence="4" id="KW-0498">Mitosis</keyword>
<dbReference type="GO" id="GO:0035825">
    <property type="term" value="P:homologous recombination"/>
    <property type="evidence" value="ECO:0007669"/>
    <property type="project" value="UniProtKB-ARBA"/>
</dbReference>
<evidence type="ECO:0000256" key="5">
    <source>
        <dbReference type="ARBA" id="ARBA00023204"/>
    </source>
</evidence>
<feature type="compositionally biased region" description="Low complexity" evidence="8">
    <location>
        <begin position="664"/>
        <end position="683"/>
    </location>
</feature>
<dbReference type="GO" id="GO:0005634">
    <property type="term" value="C:nucleus"/>
    <property type="evidence" value="ECO:0007669"/>
    <property type="project" value="UniProtKB-SubCell"/>
</dbReference>
<evidence type="ECO:0000313" key="9">
    <source>
        <dbReference type="EMBL" id="MQL96880.1"/>
    </source>
</evidence>
<feature type="compositionally biased region" description="Basic residues" evidence="8">
    <location>
        <begin position="483"/>
        <end position="492"/>
    </location>
</feature>
<name>A0A843VTK8_COLES</name>
<feature type="compositionally biased region" description="Polar residues" evidence="8">
    <location>
        <begin position="833"/>
        <end position="849"/>
    </location>
</feature>
<evidence type="ECO:0000256" key="7">
    <source>
        <dbReference type="ARBA" id="ARBA00023306"/>
    </source>
</evidence>
<dbReference type="PANTHER" id="PTHR12663:SF3">
    <property type="entry name" value="SISTER CHROMATID COHESION PROTEIN PDS5 HOMOLOG C"/>
    <property type="match status" value="1"/>
</dbReference>
<dbReference type="InterPro" id="IPR016024">
    <property type="entry name" value="ARM-type_fold"/>
</dbReference>
<evidence type="ECO:0000256" key="2">
    <source>
        <dbReference type="ARBA" id="ARBA00022618"/>
    </source>
</evidence>
<dbReference type="OrthoDB" id="200660at2759"/>
<dbReference type="GO" id="GO:0000785">
    <property type="term" value="C:chromatin"/>
    <property type="evidence" value="ECO:0007669"/>
    <property type="project" value="TreeGrafter"/>
</dbReference>
<keyword evidence="5" id="KW-0234">DNA repair</keyword>
<feature type="compositionally biased region" description="Basic and acidic residues" evidence="8">
    <location>
        <begin position="723"/>
        <end position="746"/>
    </location>
</feature>
<feature type="region of interest" description="Disordered" evidence="8">
    <location>
        <begin position="294"/>
        <end position="544"/>
    </location>
</feature>
<dbReference type="Proteomes" id="UP000652761">
    <property type="component" value="Unassembled WGS sequence"/>
</dbReference>
<dbReference type="EMBL" id="NMUH01001971">
    <property type="protein sequence ID" value="MQL96880.1"/>
    <property type="molecule type" value="Genomic_DNA"/>
</dbReference>
<comment type="caution">
    <text evidence="9">The sequence shown here is derived from an EMBL/GenBank/DDBJ whole genome shotgun (WGS) entry which is preliminary data.</text>
</comment>
<evidence type="ECO:0000313" key="10">
    <source>
        <dbReference type="Proteomes" id="UP000652761"/>
    </source>
</evidence>
<feature type="compositionally biased region" description="Polar residues" evidence="8">
    <location>
        <begin position="333"/>
        <end position="346"/>
    </location>
</feature>
<reference evidence="9" key="1">
    <citation type="submission" date="2017-07" db="EMBL/GenBank/DDBJ databases">
        <title>Taro Niue Genome Assembly and Annotation.</title>
        <authorList>
            <person name="Atibalentja N."/>
            <person name="Keating K."/>
            <person name="Fields C.J."/>
        </authorList>
    </citation>
    <scope>NUCLEOTIDE SEQUENCE</scope>
    <source>
        <strain evidence="9">Niue_2</strain>
        <tissue evidence="9">Leaf</tissue>
    </source>
</reference>
<dbReference type="Gene3D" id="2.30.30.140">
    <property type="match status" value="1"/>
</dbReference>
<feature type="compositionally biased region" description="Basic and acidic residues" evidence="8">
    <location>
        <begin position="773"/>
        <end position="786"/>
    </location>
</feature>
<dbReference type="GO" id="GO:0006281">
    <property type="term" value="P:DNA repair"/>
    <property type="evidence" value="ECO:0007669"/>
    <property type="project" value="UniProtKB-KW"/>
</dbReference>
<keyword evidence="6" id="KW-0539">Nucleus</keyword>
<dbReference type="GO" id="GO:0051301">
    <property type="term" value="P:cell division"/>
    <property type="evidence" value="ECO:0007669"/>
    <property type="project" value="UniProtKB-KW"/>
</dbReference>
<sequence>MGGAEKELEEQLLDVGNKILSPPSSVDELLPLLDQAEILLSRVEQSPSKSMVAALDPARRGLSIKKLLGHSDIDVKIALASCVSEITRITAPEAPYDDDFMKVVFEMIVESFRKLEDRSSRSFLKRVSILETVAKVRSCVVMLDLECDSLILEMFQHFLNTIRNYHPENVFSSMESIMTVVLEESEDISLDLLSCLLMSVNKNNKDILPIARELAEKVIGNCALKLKPYLIEAVQSRGASLDDYGKLVAFICKGSLDVLEQNGIVVSGECLGSQKMESEITCPEFSATADKLSMSSVGNGTVSPKNATARLEVEKLETGLDRSTKKARRRKSNSAVQPKENSNHSPLESVELPSRRKGRRREVDTLQSGGAPKSEAEPTILKNGKTSRHRVPSEGPSHNSASVNFAADNGDLPASSHRKRGRSSGSEVSMKKLRRSPSGNVTVSTLGSKKCSVNGNIEDEAASSMDIDMKKQTENASGSEKKTLRRSGKKRHLENVDNGGKSNSHSDAGIDVLHPEERFHRRPGRKKASEGELSGKHWISRTKQQKGKAFSEEIVVGEQNQKISETPRRAMKYDESLVGVKIKVWWADDKQFYPGVVDSYDPATMRHKVLYVDGDEEVLLLKDENFQLLKGEKEGRKNDSTPEAAETPRKKVKKLDSPVKKSKVVSSSKSGGSAGKVSANGSKPGRKGGLNSAAKRQRGGSSKNDARTLGESQSEGKKRRRHNADTPKRSILSDDELDSKSKDRTPRATKTKHNSSKPGRKSKSSTLSIGSGSKDDLSKIVNEKSEASTTGLMAKVAATGTGRKLKKSDPASPGERRKRKSDANGSPKVEPRSSATKVSANSGETQGSEETSRKKRRKKAQS</sequence>
<keyword evidence="3" id="KW-0227">DNA damage</keyword>
<evidence type="ECO:0000256" key="8">
    <source>
        <dbReference type="SAM" id="MobiDB-lite"/>
    </source>
</evidence>
<keyword evidence="2" id="KW-0132">Cell division</keyword>
<feature type="compositionally biased region" description="Polar residues" evidence="8">
    <location>
        <begin position="294"/>
        <end position="306"/>
    </location>
</feature>
<evidence type="ECO:0000256" key="6">
    <source>
        <dbReference type="ARBA" id="ARBA00023242"/>
    </source>
</evidence>
<dbReference type="CDD" id="cd20404">
    <property type="entry name" value="Tudor_Agenet_AtEML-like"/>
    <property type="match status" value="1"/>
</dbReference>
<feature type="compositionally biased region" description="Polar residues" evidence="8">
    <location>
        <begin position="437"/>
        <end position="455"/>
    </location>
</feature>
<feature type="compositionally biased region" description="Basic and acidic residues" evidence="8">
    <location>
        <begin position="629"/>
        <end position="659"/>
    </location>
</feature>
<dbReference type="SUPFAM" id="SSF63748">
    <property type="entry name" value="Tudor/PWWP/MBT"/>
    <property type="match status" value="1"/>
</dbReference>
<keyword evidence="7" id="KW-0131">Cell cycle</keyword>
<evidence type="ECO:0000256" key="1">
    <source>
        <dbReference type="ARBA" id="ARBA00004123"/>
    </source>
</evidence>
<keyword evidence="10" id="KW-1185">Reference proteome</keyword>
<dbReference type="Pfam" id="PF20168">
    <property type="entry name" value="PDS5"/>
    <property type="match status" value="1"/>
</dbReference>
<dbReference type="AlphaFoldDB" id="A0A843VTK8"/>
<evidence type="ECO:0000256" key="4">
    <source>
        <dbReference type="ARBA" id="ARBA00022776"/>
    </source>
</evidence>
<gene>
    <name evidence="9" type="ORF">Taro_029563</name>
</gene>
<feature type="region of interest" description="Disordered" evidence="8">
    <location>
        <begin position="629"/>
        <end position="862"/>
    </location>
</feature>
<evidence type="ECO:0000256" key="3">
    <source>
        <dbReference type="ARBA" id="ARBA00022763"/>
    </source>
</evidence>
<feature type="compositionally biased region" description="Basic residues" evidence="8">
    <location>
        <begin position="747"/>
        <end position="763"/>
    </location>
</feature>
<comment type="subcellular location">
    <subcellularLocation>
        <location evidence="1">Nucleus</location>
    </subcellularLocation>
</comment>
<accession>A0A843VTK8</accession>
<dbReference type="SUPFAM" id="SSF48371">
    <property type="entry name" value="ARM repeat"/>
    <property type="match status" value="1"/>
</dbReference>
<protein>
    <submittedName>
        <fullName evidence="9">Uncharacterized protein</fullName>
    </submittedName>
</protein>